<comment type="caution">
    <text evidence="4">The sequence shown here is derived from an EMBL/GenBank/DDBJ whole genome shotgun (WGS) entry which is preliminary data.</text>
</comment>
<evidence type="ECO:0000256" key="1">
    <source>
        <dbReference type="PROSITE-ProRule" id="PRU00023"/>
    </source>
</evidence>
<dbReference type="PANTHER" id="PTHR24120">
    <property type="entry name" value="GH07239P"/>
    <property type="match status" value="1"/>
</dbReference>
<organism evidence="4 5">
    <name type="scientific">Giardia intestinalis (strain P15)</name>
    <name type="common">Giardia lamblia</name>
    <dbReference type="NCBI Taxonomy" id="658858"/>
    <lineage>
        <taxon>Eukaryota</taxon>
        <taxon>Metamonada</taxon>
        <taxon>Diplomonadida</taxon>
        <taxon>Hexamitidae</taxon>
        <taxon>Giardiinae</taxon>
        <taxon>Giardia</taxon>
    </lineage>
</organism>
<dbReference type="Gene3D" id="1.10.510.10">
    <property type="entry name" value="Transferase(Phosphotransferase) domain 1"/>
    <property type="match status" value="1"/>
</dbReference>
<feature type="repeat" description="ANK" evidence="1">
    <location>
        <begin position="1049"/>
        <end position="1081"/>
    </location>
</feature>
<evidence type="ECO:0000256" key="2">
    <source>
        <dbReference type="SAM" id="MobiDB-lite"/>
    </source>
</evidence>
<dbReference type="OMA" id="WSSTMYS"/>
<feature type="region of interest" description="Disordered" evidence="2">
    <location>
        <begin position="399"/>
        <end position="476"/>
    </location>
</feature>
<feature type="domain" description="Protein kinase" evidence="3">
    <location>
        <begin position="10"/>
        <end position="276"/>
    </location>
</feature>
<feature type="repeat" description="ANK" evidence="1">
    <location>
        <begin position="801"/>
        <end position="822"/>
    </location>
</feature>
<dbReference type="SUPFAM" id="SSF48403">
    <property type="entry name" value="Ankyrin repeat"/>
    <property type="match status" value="1"/>
</dbReference>
<dbReference type="VEuPathDB" id="GiardiaDB:GLP15_978"/>
<dbReference type="InterPro" id="IPR011009">
    <property type="entry name" value="Kinase-like_dom_sf"/>
</dbReference>
<dbReference type="InterPro" id="IPR002110">
    <property type="entry name" value="Ankyrin_rpt"/>
</dbReference>
<dbReference type="PANTHER" id="PTHR24120:SF4">
    <property type="entry name" value="GH07239P"/>
    <property type="match status" value="1"/>
</dbReference>
<dbReference type="EMBL" id="ACVC01000087">
    <property type="protein sequence ID" value="EFO64524.1"/>
    <property type="molecule type" value="Genomic_DNA"/>
</dbReference>
<dbReference type="GO" id="GO:0004672">
    <property type="term" value="F:protein kinase activity"/>
    <property type="evidence" value="ECO:0007669"/>
    <property type="project" value="InterPro"/>
</dbReference>
<dbReference type="Proteomes" id="UP000008974">
    <property type="component" value="Unassembled WGS sequence"/>
</dbReference>
<accession>E1EZ56</accession>
<dbReference type="InterPro" id="IPR000719">
    <property type="entry name" value="Prot_kinase_dom"/>
</dbReference>
<evidence type="ECO:0000259" key="3">
    <source>
        <dbReference type="PROSITE" id="PS50011"/>
    </source>
</evidence>
<reference evidence="4 5" key="1">
    <citation type="journal article" date="2010" name="BMC Genomics">
        <title>Genome analysis and comparative genomics of a Giardia intestinalis assemblage E isolate.</title>
        <authorList>
            <person name="Jerlstrom-Hultqvist J."/>
            <person name="Franzen O."/>
            <person name="Ankarklev J."/>
            <person name="Xu F."/>
            <person name="Nohynkova E."/>
            <person name="Andersson J.O."/>
            <person name="Svard S.G."/>
            <person name="Andersson B."/>
        </authorList>
    </citation>
    <scope>NUCLEOTIDE SEQUENCE [LARGE SCALE GENOMIC DNA]</scope>
    <source>
        <strain evidence="4 5">P15</strain>
    </source>
</reference>
<dbReference type="Pfam" id="PF12796">
    <property type="entry name" value="Ank_2"/>
    <property type="match status" value="3"/>
</dbReference>
<evidence type="ECO:0000313" key="4">
    <source>
        <dbReference type="EMBL" id="EFO64524.1"/>
    </source>
</evidence>
<dbReference type="GO" id="GO:0005524">
    <property type="term" value="F:ATP binding"/>
    <property type="evidence" value="ECO:0007669"/>
    <property type="project" value="InterPro"/>
</dbReference>
<name>E1EZ56_GIAIA</name>
<proteinExistence type="predicted"/>
<dbReference type="OrthoDB" id="424503at2759"/>
<sequence length="1136" mass="125519">MLTAEFRKLYCLSEPVEVSPYIRTYDATKIDRPGTFTYLELCYAKAFQISALPTLDALEDFQKLRHPSIVPILEIVYDPSSEIVGILVEQITDMTLRDLMDDFIKHKLSLPEEQVWDIIAQVIKAMQYCHLSYKPGFQNLRRVIHRCLHPNNIFVSASGAVRVGFPELSFLLGCIKASDLSPAIQRYLAPEVIAEQTVSDKSDVWSMGVIFYELCTLTPLLPLLQGNELIDNINILRTHISVPGYSFDVCDVINGMLCREPLHRFSTYELLHHERIQSALLRHSPVIAQTLHQTMEPDKSALGLTAYSLSEDAPKSSSNGVEKRMAHINRLQNSRYKPEKFDAATRLYYGVTDSEDDVDLSYRGTDSVVTGKPYSQINFELKHGNTLDKYNKVHTNDSSQIRIEHNPFPDSSIQTTSSKDGIKEAAPQCCISKSKSRSGSRASGRSKSRKSESRSLRKSSAKTATTSLARDQVPPAELEDMIDQYVRSTRTGTLRPITTESSTISNTMTSALAQSLTENAKDENFPIPPTITNSSYKPAAKLDSNLNIWVDDIVVNVLQKRHGYYTMDDIKNRLFEIVPGMQLEPGVSVHSPSDLIAIQILAEEVERRLEPYKSLFSSANLSGQPLLANLAAGSTSNMMENESQLPQELQTERRALKSFHPKGRSSSHLAPHERIRQNMSTLGTAHAVSALFRNDANASVEDGNSSQHTSMTEFIQPKVTTLDAYNEQKSICNATNSEGWKEAWSSTMYSQHVVPRSAGAESLEYTSRPIEYTNLMKAATLGDIDKVKLLISLEANITTRHGVTALMLAAAAGHLSVVETLLPYEAKGVDMDGLPALSYAVKGGHVEVSRVLAPIEACIIAKNGLSPLMIACDYNQVAIVSILKEYGGRLCTSSGATALMRAAQRNSYPLCKTLLDVEAAMQNNSGETAMLIAAKQNYIQIVELLANKENRIPNAQGTTALMIAASKNFVEIVRLLCRIESEMKDVYDETALMKAAKAGALDAAALLLEAEAGIAREDGKTAMMCAAEMDRMEVVDLLLKKECNRAMKDGTTALMLAAQRGHKRIIQLLARFEAKKQRVSGETALMLAIRHQNVDIIEDLINYEGDIDMYNGTTVEEVAKLTGNPAVIQAVASRFS</sequence>
<dbReference type="AlphaFoldDB" id="E1EZ56"/>
<feature type="compositionally biased region" description="Basic residues" evidence="2">
    <location>
        <begin position="434"/>
        <end position="448"/>
    </location>
</feature>
<evidence type="ECO:0000313" key="5">
    <source>
        <dbReference type="Proteomes" id="UP000008974"/>
    </source>
</evidence>
<protein>
    <submittedName>
        <fullName evidence="4">Protein 21.1</fullName>
    </submittedName>
</protein>
<feature type="repeat" description="ANK" evidence="1">
    <location>
        <begin position="1018"/>
        <end position="1050"/>
    </location>
</feature>
<dbReference type="PROSITE" id="PS50011">
    <property type="entry name" value="PROTEIN_KINASE_DOM"/>
    <property type="match status" value="1"/>
</dbReference>
<feature type="compositionally biased region" description="Polar residues" evidence="2">
    <location>
        <begin position="409"/>
        <end position="419"/>
    </location>
</feature>
<dbReference type="PROSITE" id="PS50088">
    <property type="entry name" value="ANK_REPEAT"/>
    <property type="match status" value="4"/>
</dbReference>
<dbReference type="Gene3D" id="1.25.40.20">
    <property type="entry name" value="Ankyrin repeat-containing domain"/>
    <property type="match status" value="4"/>
</dbReference>
<dbReference type="SMART" id="SM00248">
    <property type="entry name" value="ANK"/>
    <property type="match status" value="11"/>
</dbReference>
<dbReference type="PROSITE" id="PS50297">
    <property type="entry name" value="ANK_REP_REGION"/>
    <property type="match status" value="3"/>
</dbReference>
<feature type="repeat" description="ANK" evidence="1">
    <location>
        <begin position="1080"/>
        <end position="1112"/>
    </location>
</feature>
<keyword evidence="1" id="KW-0040">ANK repeat</keyword>
<dbReference type="Pfam" id="PF00069">
    <property type="entry name" value="Pkinase"/>
    <property type="match status" value="1"/>
</dbReference>
<gene>
    <name evidence="4" type="ORF">GLP15_978</name>
</gene>
<dbReference type="SUPFAM" id="SSF56112">
    <property type="entry name" value="Protein kinase-like (PK-like)"/>
    <property type="match status" value="1"/>
</dbReference>
<dbReference type="STRING" id="658858.E1EZ56"/>
<dbReference type="InterPro" id="IPR036770">
    <property type="entry name" value="Ankyrin_rpt-contain_sf"/>
</dbReference>